<accession>A0A8T3A922</accession>
<gene>
    <name evidence="1" type="ORF">KFK09_026885</name>
</gene>
<name>A0A8T3A922_DENNO</name>
<organism evidence="1 2">
    <name type="scientific">Dendrobium nobile</name>
    <name type="common">Orchid</name>
    <dbReference type="NCBI Taxonomy" id="94219"/>
    <lineage>
        <taxon>Eukaryota</taxon>
        <taxon>Viridiplantae</taxon>
        <taxon>Streptophyta</taxon>
        <taxon>Embryophyta</taxon>
        <taxon>Tracheophyta</taxon>
        <taxon>Spermatophyta</taxon>
        <taxon>Magnoliopsida</taxon>
        <taxon>Liliopsida</taxon>
        <taxon>Asparagales</taxon>
        <taxon>Orchidaceae</taxon>
        <taxon>Epidendroideae</taxon>
        <taxon>Malaxideae</taxon>
        <taxon>Dendrobiinae</taxon>
        <taxon>Dendrobium</taxon>
    </lineage>
</organism>
<sequence>MKVWFRPGNKHPFDLKSQANKLSKTFYCSHHFLYVQNVPNKLPTCAESNSSTQLLRKLLLQSVVLHSFDLQYAMTVKISEFLSNKDELHCQSKFLNNVET</sequence>
<dbReference type="AlphaFoldDB" id="A0A8T3A922"/>
<proteinExistence type="predicted"/>
<reference evidence="1" key="1">
    <citation type="journal article" date="2022" name="Front. Genet.">
        <title>Chromosome-Scale Assembly of the Dendrobium nobile Genome Provides Insights Into the Molecular Mechanism of the Biosynthesis of the Medicinal Active Ingredient of Dendrobium.</title>
        <authorList>
            <person name="Xu Q."/>
            <person name="Niu S.-C."/>
            <person name="Li K.-L."/>
            <person name="Zheng P.-J."/>
            <person name="Zhang X.-J."/>
            <person name="Jia Y."/>
            <person name="Liu Y."/>
            <person name="Niu Y.-X."/>
            <person name="Yu L.-H."/>
            <person name="Chen D.-F."/>
            <person name="Zhang G.-Q."/>
        </authorList>
    </citation>
    <scope>NUCLEOTIDE SEQUENCE</scope>
    <source>
        <tissue evidence="1">Leaf</tissue>
    </source>
</reference>
<dbReference type="EMBL" id="JAGYWB010000018">
    <property type="protein sequence ID" value="KAI0492609.1"/>
    <property type="molecule type" value="Genomic_DNA"/>
</dbReference>
<protein>
    <submittedName>
        <fullName evidence="1">Uncharacterized protein</fullName>
    </submittedName>
</protein>
<evidence type="ECO:0000313" key="1">
    <source>
        <dbReference type="EMBL" id="KAI0492609.1"/>
    </source>
</evidence>
<comment type="caution">
    <text evidence="1">The sequence shown here is derived from an EMBL/GenBank/DDBJ whole genome shotgun (WGS) entry which is preliminary data.</text>
</comment>
<keyword evidence="2" id="KW-1185">Reference proteome</keyword>
<dbReference type="Proteomes" id="UP000829196">
    <property type="component" value="Unassembled WGS sequence"/>
</dbReference>
<evidence type="ECO:0000313" key="2">
    <source>
        <dbReference type="Proteomes" id="UP000829196"/>
    </source>
</evidence>